<sequence>MDARLLDYYNRELSYLREMGAEFAEQFPKVAGRLGMHGIEVADPYVERLLEGFSFLTARVQLKMDAQFPRFTEQLLTSIYPGYLAPTPSMAVVQLQPDLTVGSLASGFTLPAKTSLRAGLARGEQTACEFRTGHAVTLWPLTLDQVRFGPAPGDVPARLRNLAMAALRINLQFGGGQRCEVSPLDKLTFHLAGPEQRALRLLELVAGHTVAVLCRQTDSGNGAYRPWGEVLDASAVRHEGFDMEQALLPDDQRHFQGYRILQEYFAYPARLLFFSIAGLQRALRGVTGTQVEITILLDQDDATLERLVGTGDLAMHCTPVVNLFPKRADRVLVTPKVNEYHLLVDRSKALDFEVHSVTSMLGHGSGDDRQFRPFHASFARDARDHGAYYCLRREARLLSQRARQHGARTSYNGSDVYISLVDQHEAPFADTLRQLSVDTLCTNRDLALLLSTGGDSDFTLNVSAPVGAITTVRAPSRPQAPLADGKLAWQLISHLGLNHQGLFEQDGEQGAAILRQLLGLYLDDSQAGLQRQVEGVRSVVHQPVFRRLPQPGPPVHGRGVKIAVTVDEQAFSGDSPYLFGAVLEQFFARYVSINLFAELELHSGNRGRIASWPARLGNRPLL</sequence>
<accession>A0A2D2DN48</accession>
<dbReference type="Proteomes" id="UP000229897">
    <property type="component" value="Chromosome"/>
</dbReference>
<reference evidence="1" key="1">
    <citation type="submission" date="2017-10" db="EMBL/GenBank/DDBJ databases">
        <title>Massilia psychrophilum sp. nov., a novel purple-pigmented bacterium isolated from Tianshan glacier, Xinjiang Municipality, China.</title>
        <authorList>
            <person name="Wang H."/>
        </authorList>
    </citation>
    <scope>NUCLEOTIDE SEQUENCE [LARGE SCALE GENOMIC DNA]</scope>
    <source>
        <strain evidence="1">B2</strain>
    </source>
</reference>
<organism evidence="1 2">
    <name type="scientific">Massilia violaceinigra</name>
    <dbReference type="NCBI Taxonomy" id="2045208"/>
    <lineage>
        <taxon>Bacteria</taxon>
        <taxon>Pseudomonadati</taxon>
        <taxon>Pseudomonadota</taxon>
        <taxon>Betaproteobacteria</taxon>
        <taxon>Burkholderiales</taxon>
        <taxon>Oxalobacteraceae</taxon>
        <taxon>Telluria group</taxon>
        <taxon>Massilia</taxon>
    </lineage>
</organism>
<dbReference type="RefSeq" id="WP_099877160.1">
    <property type="nucleotide sequence ID" value="NZ_CP024608.1"/>
</dbReference>
<dbReference type="NCBIfam" id="TIGR03359">
    <property type="entry name" value="VI_chp_6"/>
    <property type="match status" value="1"/>
</dbReference>
<evidence type="ECO:0000313" key="1">
    <source>
        <dbReference type="EMBL" id="ATQ76382.1"/>
    </source>
</evidence>
<dbReference type="KEGG" id="mass:CR152_19000"/>
<evidence type="ECO:0000313" key="2">
    <source>
        <dbReference type="Proteomes" id="UP000229897"/>
    </source>
</evidence>
<dbReference type="EMBL" id="CP024608">
    <property type="protein sequence ID" value="ATQ76382.1"/>
    <property type="molecule type" value="Genomic_DNA"/>
</dbReference>
<dbReference type="PANTHER" id="PTHR35370:SF1">
    <property type="entry name" value="TYPE VI SECRETION SYSTEM COMPONENT TSSF1"/>
    <property type="match status" value="1"/>
</dbReference>
<dbReference type="PANTHER" id="PTHR35370">
    <property type="entry name" value="CYTOPLASMIC PROTEIN-RELATED-RELATED"/>
    <property type="match status" value="1"/>
</dbReference>
<gene>
    <name evidence="1" type="primary">vasA</name>
    <name evidence="1" type="ORF">CR152_19000</name>
</gene>
<dbReference type="AlphaFoldDB" id="A0A2D2DN48"/>
<protein>
    <submittedName>
        <fullName evidence="1">Type VI secretion system baseplate subunit TssF</fullName>
    </submittedName>
</protein>
<dbReference type="InterPro" id="IPR010272">
    <property type="entry name" value="T6SS_TssF"/>
</dbReference>
<name>A0A2D2DN48_9BURK</name>
<keyword evidence="2" id="KW-1185">Reference proteome</keyword>
<dbReference type="OrthoDB" id="9763676at2"/>
<proteinExistence type="predicted"/>
<dbReference type="Pfam" id="PF05947">
    <property type="entry name" value="T6SS_TssF"/>
    <property type="match status" value="1"/>
</dbReference>
<dbReference type="PIRSF" id="PIRSF028304">
    <property type="entry name" value="UCP028304"/>
    <property type="match status" value="1"/>
</dbReference>